<protein>
    <submittedName>
        <fullName evidence="15">Dihydroxyacetone kinase 2</fullName>
    </submittedName>
</protein>
<evidence type="ECO:0000256" key="6">
    <source>
        <dbReference type="ARBA" id="ARBA00022777"/>
    </source>
</evidence>
<dbReference type="NCBIfam" id="TIGR02361">
    <property type="entry name" value="dak_ATP"/>
    <property type="match status" value="1"/>
</dbReference>
<feature type="domain" description="DhaL" evidence="13">
    <location>
        <begin position="374"/>
        <end position="570"/>
    </location>
</feature>
<dbReference type="InterPro" id="IPR004007">
    <property type="entry name" value="DhaL_dom"/>
</dbReference>
<evidence type="ECO:0000256" key="5">
    <source>
        <dbReference type="ARBA" id="ARBA00022741"/>
    </source>
</evidence>
<dbReference type="InterPro" id="IPR004006">
    <property type="entry name" value="DhaK_dom"/>
</dbReference>
<evidence type="ECO:0000256" key="1">
    <source>
        <dbReference type="ARBA" id="ARBA00003264"/>
    </source>
</evidence>
<accession>A0A2T0FI54</accession>
<comment type="caution">
    <text evidence="15">The sequence shown here is derived from an EMBL/GenBank/DDBJ whole genome shotgun (WGS) entry which is preliminary data.</text>
</comment>
<evidence type="ECO:0000256" key="10">
    <source>
        <dbReference type="ARBA" id="ARBA00048898"/>
    </source>
</evidence>
<dbReference type="OrthoDB" id="1724672at2759"/>
<dbReference type="GO" id="GO:0005524">
    <property type="term" value="F:ATP binding"/>
    <property type="evidence" value="ECO:0007669"/>
    <property type="project" value="UniProtKB-KW"/>
</dbReference>
<keyword evidence="5" id="KW-0547">Nucleotide-binding</keyword>
<dbReference type="PANTHER" id="PTHR28629:SF4">
    <property type="entry name" value="TRIOKINASE_FMN CYCLASE"/>
    <property type="match status" value="1"/>
</dbReference>
<dbReference type="GO" id="GO:0050354">
    <property type="term" value="F:triokinase activity"/>
    <property type="evidence" value="ECO:0007669"/>
    <property type="project" value="UniProtKB-EC"/>
</dbReference>
<dbReference type="FunFam" id="3.40.50.10440:FF:000001">
    <property type="entry name" value="Dihydroxyacetone kinase, DhaK subunit"/>
    <property type="match status" value="1"/>
</dbReference>
<dbReference type="PROSITE" id="PS51481">
    <property type="entry name" value="DHAK"/>
    <property type="match status" value="1"/>
</dbReference>
<organism evidence="15 16">
    <name type="scientific">Wickerhamiella sorbophila</name>
    <dbReference type="NCBI Taxonomy" id="45607"/>
    <lineage>
        <taxon>Eukaryota</taxon>
        <taxon>Fungi</taxon>
        <taxon>Dikarya</taxon>
        <taxon>Ascomycota</taxon>
        <taxon>Saccharomycotina</taxon>
        <taxon>Dipodascomycetes</taxon>
        <taxon>Dipodascales</taxon>
        <taxon>Trichomonascaceae</taxon>
        <taxon>Wickerhamiella</taxon>
    </lineage>
</organism>
<evidence type="ECO:0000256" key="7">
    <source>
        <dbReference type="ARBA" id="ARBA00022798"/>
    </source>
</evidence>
<evidence type="ECO:0000256" key="8">
    <source>
        <dbReference type="ARBA" id="ARBA00022840"/>
    </source>
</evidence>
<dbReference type="RefSeq" id="XP_024664615.1">
    <property type="nucleotide sequence ID" value="XM_024808847.1"/>
</dbReference>
<keyword evidence="16" id="KW-1185">Reference proteome</keyword>
<dbReference type="InterPro" id="IPR050861">
    <property type="entry name" value="Dihydroxyacetone_Kinase"/>
</dbReference>
<feature type="binding site" evidence="12">
    <location>
        <position position="111"/>
    </location>
    <ligand>
        <name>substrate</name>
    </ligand>
</feature>
<proteinExistence type="inferred from homology"/>
<feature type="binding site" evidence="12">
    <location>
        <position position="106"/>
    </location>
    <ligand>
        <name>substrate</name>
    </ligand>
</feature>
<keyword evidence="4" id="KW-0808">Transferase</keyword>
<dbReference type="SUPFAM" id="SSF101473">
    <property type="entry name" value="DhaL-like"/>
    <property type="match status" value="1"/>
</dbReference>
<dbReference type="FunFam" id="3.30.1180.20:FF:000001">
    <property type="entry name" value="Dihydroxyacetone kinase 1"/>
    <property type="match status" value="1"/>
</dbReference>
<evidence type="ECO:0000256" key="12">
    <source>
        <dbReference type="PIRSR" id="PIRSR612734-2"/>
    </source>
</evidence>
<feature type="domain" description="DhaK" evidence="14">
    <location>
        <begin position="8"/>
        <end position="341"/>
    </location>
</feature>
<dbReference type="EMBL" id="NDIQ01000021">
    <property type="protein sequence ID" value="PRT54670.1"/>
    <property type="molecule type" value="Genomic_DNA"/>
</dbReference>
<evidence type="ECO:0000256" key="11">
    <source>
        <dbReference type="PIRSR" id="PIRSR612734-1"/>
    </source>
</evidence>
<feature type="binding site" evidence="12">
    <location>
        <begin position="55"/>
        <end position="58"/>
    </location>
    <ligand>
        <name>substrate</name>
    </ligand>
</feature>
<reference evidence="15 16" key="1">
    <citation type="submission" date="2017-04" db="EMBL/GenBank/DDBJ databases">
        <title>Genome sequencing of [Candida] sorbophila.</title>
        <authorList>
            <person name="Ahn J.O."/>
        </authorList>
    </citation>
    <scope>NUCLEOTIDE SEQUENCE [LARGE SCALE GENOMIC DNA]</scope>
    <source>
        <strain evidence="15 16">DS02</strain>
    </source>
</reference>
<dbReference type="GeneID" id="36516038"/>
<dbReference type="PANTHER" id="PTHR28629">
    <property type="entry name" value="TRIOKINASE/FMN CYCLASE"/>
    <property type="match status" value="1"/>
</dbReference>
<evidence type="ECO:0000256" key="4">
    <source>
        <dbReference type="ARBA" id="ARBA00022679"/>
    </source>
</evidence>
<comment type="function">
    <text evidence="1">Catalyzes both the phosphorylation of dihydroxyacetone and of glyceraldehyde.</text>
</comment>
<feature type="active site" description="Tele-hemiaminal-histidine intermediate" evidence="11">
    <location>
        <position position="220"/>
    </location>
</feature>
<dbReference type="Gene3D" id="3.40.50.10440">
    <property type="entry name" value="Dihydroxyacetone kinase, domain 1"/>
    <property type="match status" value="1"/>
</dbReference>
<dbReference type="InterPro" id="IPR036117">
    <property type="entry name" value="DhaL_dom_sf"/>
</dbReference>
<gene>
    <name evidence="15" type="ORF">B9G98_02290</name>
</gene>
<dbReference type="GO" id="GO:0061610">
    <property type="term" value="P:glycerol to glycerone phosphate metabolic process"/>
    <property type="evidence" value="ECO:0007669"/>
    <property type="project" value="UniProtKB-ARBA"/>
</dbReference>
<dbReference type="SMART" id="SM01120">
    <property type="entry name" value="Dak2"/>
    <property type="match status" value="1"/>
</dbReference>
<evidence type="ECO:0000256" key="3">
    <source>
        <dbReference type="ARBA" id="ARBA00008757"/>
    </source>
</evidence>
<dbReference type="GO" id="GO:0019588">
    <property type="term" value="P:anaerobic glycerol catabolic process"/>
    <property type="evidence" value="ECO:0007669"/>
    <property type="project" value="UniProtKB-UniPathway"/>
</dbReference>
<dbReference type="Proteomes" id="UP000238350">
    <property type="component" value="Unassembled WGS sequence"/>
</dbReference>
<dbReference type="FunFam" id="1.25.40.340:FF:000001">
    <property type="entry name" value="Dihydroxyacetone kinase 1"/>
    <property type="match status" value="1"/>
</dbReference>
<name>A0A2T0FI54_9ASCO</name>
<keyword evidence="7" id="KW-0319">Glycerol metabolism</keyword>
<dbReference type="InterPro" id="IPR012734">
    <property type="entry name" value="DhaK_ATP"/>
</dbReference>
<comment type="catalytic activity">
    <reaction evidence="10">
        <text>dihydroxyacetone + ATP = dihydroxyacetone phosphate + ADP + H(+)</text>
        <dbReference type="Rhea" id="RHEA:15773"/>
        <dbReference type="ChEBI" id="CHEBI:15378"/>
        <dbReference type="ChEBI" id="CHEBI:16016"/>
        <dbReference type="ChEBI" id="CHEBI:30616"/>
        <dbReference type="ChEBI" id="CHEBI:57642"/>
        <dbReference type="ChEBI" id="CHEBI:456216"/>
        <dbReference type="EC" id="2.7.1.29"/>
    </reaction>
</comment>
<comment type="catalytic activity">
    <reaction evidence="9">
        <text>D-glyceraldehyde + ATP = D-glyceraldehyde 3-phosphate + ADP + H(+)</text>
        <dbReference type="Rhea" id="RHEA:13941"/>
        <dbReference type="ChEBI" id="CHEBI:15378"/>
        <dbReference type="ChEBI" id="CHEBI:17378"/>
        <dbReference type="ChEBI" id="CHEBI:30616"/>
        <dbReference type="ChEBI" id="CHEBI:59776"/>
        <dbReference type="ChEBI" id="CHEBI:456216"/>
        <dbReference type="EC" id="2.7.1.28"/>
    </reaction>
</comment>
<dbReference type="UniPathway" id="UPA00617">
    <property type="reaction ID" value="UER00669"/>
</dbReference>
<dbReference type="GO" id="GO:0005829">
    <property type="term" value="C:cytosol"/>
    <property type="evidence" value="ECO:0007669"/>
    <property type="project" value="TreeGrafter"/>
</dbReference>
<dbReference type="Pfam" id="PF02734">
    <property type="entry name" value="Dak2"/>
    <property type="match status" value="1"/>
</dbReference>
<evidence type="ECO:0000259" key="13">
    <source>
        <dbReference type="PROSITE" id="PS51480"/>
    </source>
</evidence>
<dbReference type="SUPFAM" id="SSF82549">
    <property type="entry name" value="DAK1/DegV-like"/>
    <property type="match status" value="1"/>
</dbReference>
<dbReference type="Gene3D" id="1.25.40.340">
    <property type="match status" value="1"/>
</dbReference>
<keyword evidence="8" id="KW-0067">ATP-binding</keyword>
<dbReference type="Gene3D" id="3.30.1180.20">
    <property type="entry name" value="Dihydroxyacetone kinase, domain 2"/>
    <property type="match status" value="1"/>
</dbReference>
<dbReference type="GO" id="GO:0004371">
    <property type="term" value="F:glycerone kinase activity"/>
    <property type="evidence" value="ECO:0007669"/>
    <property type="project" value="UniProtKB-EC"/>
</dbReference>
<keyword evidence="6 15" id="KW-0418">Kinase</keyword>
<evidence type="ECO:0000313" key="15">
    <source>
        <dbReference type="EMBL" id="PRT54670.1"/>
    </source>
</evidence>
<evidence type="ECO:0000259" key="14">
    <source>
        <dbReference type="PROSITE" id="PS51481"/>
    </source>
</evidence>
<comment type="similarity">
    <text evidence="3">Belongs to the dihydroxyacetone kinase (DAK) family.</text>
</comment>
<evidence type="ECO:0000313" key="16">
    <source>
        <dbReference type="Proteomes" id="UP000238350"/>
    </source>
</evidence>
<evidence type="ECO:0000256" key="9">
    <source>
        <dbReference type="ARBA" id="ARBA00047974"/>
    </source>
</evidence>
<comment type="pathway">
    <text evidence="2">Polyol metabolism; glycerol fermentation; glycerone phosphate from glycerol (oxidative route): step 2/2.</text>
</comment>
<dbReference type="PROSITE" id="PS51480">
    <property type="entry name" value="DHAL"/>
    <property type="match status" value="1"/>
</dbReference>
<dbReference type="STRING" id="45607.A0A2T0FI54"/>
<sequence>MKQFKHSRDQDLVSTSLDGLVSANPSLAHLNHNVVVYRPSYKSNPEKVTLISGGGSGHEPTHTGFIGEGMLDAVAVGQIFASPTAVQIEHALDAVSSPKGTLIIVKNYTGDVFHFGAAAEKAKAAGKSVRVVIVGDDVAVGREQGALVGRRGLAGVILVHKTAGASAQQGHDLATVAHCAELVARNIATIGTSLEHCTIPGRKFHSDLKDDEYEIGLGIHNEPGVIRESHLPELPKVIDRMLRLMTDQNDKDRAFVKFQNGDDVLLLVNNLGGVSPFEISYITSIALRKVEKLEFRVRRVLAGTFTTSFNGLGFSLTLLNLTSAGPKILDLIDLQTPVPGWTNATASKDWDQKPISEGKFEREELPESGILLPKGFEANLNRGLRALIAAEPQITEYDTMAGDGDCGETLKAGAEALMNKFDSLPSDAVLAILEMADVLGEAMGGTSGGIYFIFLTALAKNLRECGVEAIDPLVAGESAKGALITLFEYTKARKGDRTLIDALQPFIDTLCETSSISEALRACQEGMESTAKLTAKAGRAAYVQQDNLVKENIPDPGAYGLFTFLQAWCDSEE</sequence>
<dbReference type="AlphaFoldDB" id="A0A2T0FI54"/>
<dbReference type="Pfam" id="PF02733">
    <property type="entry name" value="Dak1"/>
    <property type="match status" value="1"/>
</dbReference>
<evidence type="ECO:0000256" key="2">
    <source>
        <dbReference type="ARBA" id="ARBA00004778"/>
    </source>
</evidence>